<dbReference type="OrthoDB" id="3650366at2759"/>
<sequence>MEPARPRRFILFSCPRTASNLLVRILNLQNQPELAKPPPQGGYYFLPSIMKANDLMVREKHMKEWTEEERSEMQQVYQAGFDEFQKYVNGAQDSGKIAFIKEHSTMFAEPTNICKMMFPNDEVREEPWLLQMANSIDETPMRSSLNETMLPDQFLNTLLPAFLVRHPALSFPSFERQMGKLTDVFTVVSPERKVQMTYKWSRSLYDYYANLLSESEPVGDDGTTWPLVLEADDIIKQPEVVIRFCELMGLDKTKLLFSWEKVSQEQLEKMSKGMKTMLGTLNSSDGINTNNVSSDIDIDVEAKKWKEEFGEDVGAEIEQHVRNAMPDYEFFKSKRLRPACTTNINI</sequence>
<dbReference type="EMBL" id="NPIC01000002">
    <property type="protein sequence ID" value="RDL39486.1"/>
    <property type="molecule type" value="Genomic_DNA"/>
</dbReference>
<keyword evidence="2" id="KW-1185">Reference proteome</keyword>
<accession>A0A370TVD7</accession>
<organism evidence="1 2">
    <name type="scientific">Venustampulla echinocandica</name>
    <dbReference type="NCBI Taxonomy" id="2656787"/>
    <lineage>
        <taxon>Eukaryota</taxon>
        <taxon>Fungi</taxon>
        <taxon>Dikarya</taxon>
        <taxon>Ascomycota</taxon>
        <taxon>Pezizomycotina</taxon>
        <taxon>Leotiomycetes</taxon>
        <taxon>Helotiales</taxon>
        <taxon>Pleuroascaceae</taxon>
        <taxon>Venustampulla</taxon>
    </lineage>
</organism>
<comment type="caution">
    <text evidence="1">The sequence shown here is derived from an EMBL/GenBank/DDBJ whole genome shotgun (WGS) entry which is preliminary data.</text>
</comment>
<dbReference type="GeneID" id="43596675"/>
<evidence type="ECO:0000313" key="2">
    <source>
        <dbReference type="Proteomes" id="UP000254866"/>
    </source>
</evidence>
<dbReference type="STRING" id="2656787.A0A370TVD7"/>
<gene>
    <name evidence="1" type="ORF">BP5553_03826</name>
</gene>
<evidence type="ECO:0000313" key="1">
    <source>
        <dbReference type="EMBL" id="RDL39486.1"/>
    </source>
</evidence>
<dbReference type="Proteomes" id="UP000254866">
    <property type="component" value="Unassembled WGS sequence"/>
</dbReference>
<dbReference type="RefSeq" id="XP_031872142.1">
    <property type="nucleotide sequence ID" value="XM_032012449.1"/>
</dbReference>
<dbReference type="Gene3D" id="3.40.50.300">
    <property type="entry name" value="P-loop containing nucleotide triphosphate hydrolases"/>
    <property type="match status" value="1"/>
</dbReference>
<reference evidence="1 2" key="1">
    <citation type="journal article" date="2018" name="IMA Fungus">
        <title>IMA Genome-F 9: Draft genome sequence of Annulohypoxylon stygium, Aspergillus mulundensis, Berkeleyomyces basicola (syn. Thielaviopsis basicola), Ceratocystis smalleyi, two Cercospora beticola strains, Coleophoma cylindrospora, Fusarium fracticaudum, Phialophora cf. hyalina, and Morchella septimelata.</title>
        <authorList>
            <person name="Wingfield B.D."/>
            <person name="Bills G.F."/>
            <person name="Dong Y."/>
            <person name="Huang W."/>
            <person name="Nel W.J."/>
            <person name="Swalarsk-Parry B.S."/>
            <person name="Vaghefi N."/>
            <person name="Wilken P.M."/>
            <person name="An Z."/>
            <person name="de Beer Z.W."/>
            <person name="De Vos L."/>
            <person name="Chen L."/>
            <person name="Duong T.A."/>
            <person name="Gao Y."/>
            <person name="Hammerbacher A."/>
            <person name="Kikkert J.R."/>
            <person name="Li Y."/>
            <person name="Li H."/>
            <person name="Li K."/>
            <person name="Li Q."/>
            <person name="Liu X."/>
            <person name="Ma X."/>
            <person name="Naidoo K."/>
            <person name="Pethybridge S.J."/>
            <person name="Sun J."/>
            <person name="Steenkamp E.T."/>
            <person name="van der Nest M.A."/>
            <person name="van Wyk S."/>
            <person name="Wingfield M.J."/>
            <person name="Xiong C."/>
            <person name="Yue Q."/>
            <person name="Zhang X."/>
        </authorList>
    </citation>
    <scope>NUCLEOTIDE SEQUENCE [LARGE SCALE GENOMIC DNA]</scope>
    <source>
        <strain evidence="1 2">BP 5553</strain>
    </source>
</reference>
<name>A0A370TVD7_9HELO</name>
<dbReference type="SUPFAM" id="SSF52540">
    <property type="entry name" value="P-loop containing nucleoside triphosphate hydrolases"/>
    <property type="match status" value="1"/>
</dbReference>
<dbReference type="InterPro" id="IPR053226">
    <property type="entry name" value="Pyrrolopyrazine_biosynth_F"/>
</dbReference>
<dbReference type="PANTHER" id="PTHR48419">
    <property type="entry name" value="SULFOTRANSFERASE DOMAIN-CONTAINING PROTEIN"/>
    <property type="match status" value="1"/>
</dbReference>
<evidence type="ECO:0008006" key="3">
    <source>
        <dbReference type="Google" id="ProtNLM"/>
    </source>
</evidence>
<dbReference type="InterPro" id="IPR027417">
    <property type="entry name" value="P-loop_NTPase"/>
</dbReference>
<dbReference type="PANTHER" id="PTHR48419:SF1">
    <property type="entry name" value="SULFOTRANSFERASE DOMAIN-CONTAINING PROTEIN"/>
    <property type="match status" value="1"/>
</dbReference>
<protein>
    <recommendedName>
        <fullName evidence="3">Sulfotransferase domain-containing protein</fullName>
    </recommendedName>
</protein>
<proteinExistence type="predicted"/>
<dbReference type="AlphaFoldDB" id="A0A370TVD7"/>